<feature type="region of interest" description="Disordered" evidence="19">
    <location>
        <begin position="384"/>
        <end position="413"/>
    </location>
</feature>
<dbReference type="VEuPathDB" id="FungiDB:PYU1_G010061"/>
<reference evidence="22" key="1">
    <citation type="journal article" date="2010" name="Genome Biol.">
        <title>Genome sequence of the necrotrophic plant pathogen Pythium ultimum reveals original pathogenicity mechanisms and effector repertoire.</title>
        <authorList>
            <person name="Levesque C.A."/>
            <person name="Brouwer H."/>
            <person name="Cano L."/>
            <person name="Hamilton J.P."/>
            <person name="Holt C."/>
            <person name="Huitema E."/>
            <person name="Raffaele S."/>
            <person name="Robideau G.P."/>
            <person name="Thines M."/>
            <person name="Win J."/>
            <person name="Zerillo M.M."/>
            <person name="Beakes G.W."/>
            <person name="Boore J.L."/>
            <person name="Busam D."/>
            <person name="Dumas B."/>
            <person name="Ferriera S."/>
            <person name="Fuerstenberg S.I."/>
            <person name="Gachon C.M."/>
            <person name="Gaulin E."/>
            <person name="Govers F."/>
            <person name="Grenville-Briggs L."/>
            <person name="Horner N."/>
            <person name="Hostetler J."/>
            <person name="Jiang R.H."/>
            <person name="Johnson J."/>
            <person name="Krajaejun T."/>
            <person name="Lin H."/>
            <person name="Meijer H.J."/>
            <person name="Moore B."/>
            <person name="Morris P."/>
            <person name="Phuntmart V."/>
            <person name="Puiu D."/>
            <person name="Shetty J."/>
            <person name="Stajich J.E."/>
            <person name="Tripathy S."/>
            <person name="Wawra S."/>
            <person name="van West P."/>
            <person name="Whitty B.R."/>
            <person name="Coutinho P.M."/>
            <person name="Henrissat B."/>
            <person name="Martin F."/>
            <person name="Thomas P.D."/>
            <person name="Tyler B.M."/>
            <person name="De Vries R.P."/>
            <person name="Kamoun S."/>
            <person name="Yandell M."/>
            <person name="Tisserat N."/>
            <person name="Buell C.R."/>
        </authorList>
    </citation>
    <scope>NUCLEOTIDE SEQUENCE</scope>
    <source>
        <strain evidence="22">DAOM:BR144</strain>
    </source>
</reference>
<evidence type="ECO:0000256" key="3">
    <source>
        <dbReference type="ARBA" id="ARBA00004123"/>
    </source>
</evidence>
<dbReference type="GO" id="GO:0006364">
    <property type="term" value="P:rRNA processing"/>
    <property type="evidence" value="ECO:0007669"/>
    <property type="project" value="UniProtKB-KW"/>
</dbReference>
<dbReference type="eggNOG" id="KOG2102">
    <property type="taxonomic scope" value="Eukaryota"/>
</dbReference>
<dbReference type="GO" id="GO:0000956">
    <property type="term" value="P:nuclear-transcribed mRNA catabolic process"/>
    <property type="evidence" value="ECO:0007669"/>
    <property type="project" value="UniProtKB-ARBA"/>
</dbReference>
<feature type="region of interest" description="Disordered" evidence="19">
    <location>
        <begin position="1345"/>
        <end position="1389"/>
    </location>
</feature>
<dbReference type="InterPro" id="IPR041505">
    <property type="entry name" value="Dis3_CSD2"/>
</dbReference>
<sequence length="1389" mass="156235">MAAAWNLTEADARRLEAREAQEMDTAGLRSHWDSVRTELNFLEKSRRRKPGALRAQERYVRRDIPCGIEKCATCIRSEARAYAFKPKRLLKREDAEYLVPDAFSLLQCMELLEEALFGDVVQHMLVLQTVLQEALRIAPSRDATRLKNFFREDRRMVADTCVHYFPDQHHADTCTEIERGGVYVDLDVDDSPEMEPQAVRNDRAILKTLVWYQRHHVSASSRLVFMTRDIDSSLSVQVVADVGCEVVTCEAFLDQRFKRNGDFLRELAFNTAEAILWWNEQRTAVDENGNVVMNAEFVPHLPKSKLDDLVAVGKLHKGKLEVSSHNPMESYVVLDGAKTTLHMDKVFVYGREDMNRGVHGDQVVVQLLPKEHWRMPQSDRLLVHFTPDENDSGASKKTRGKDDDGGKGGCELETSSIRTIPTGYVVGVLQRSSRYHVATILSSTVNPNDDYGLAIPMDNRIPKVRIRSQRMDTLVDKRLKVVIDHWAVDSMYPSGHYVGVLGETGSLATELSALLVQNEIEEAPFSEAALACLPECDIEGNKIAECSTAKRPQFCELLDWRVPDEEVAVRRDLRSTHRVFSVDPPGCQDIDDAMSIRYLPNGNIELGVHIADVSYFVPHGSPLDFEARSRATTVYLVGMRLDMLPFVLSGDLCSLHQNVDRLAMSVMWELDRKTLNVIEDKTWFGRTIICSCSSMTYKQAHRMLQGMNADGGNPNDRRQQSRPSDSSGDELPRGVAGGRIPLDLQKELQEDLVVLTDISRKLAQTRGDQGGLDLSKHEEVRFSLNVTELGKEGVEIIVKESLEIHSTIAELMIIANSYVAKRIVDVFPSSALLRRHPPPSGDRFTQLIKIAQAKDIVIDASNNYTLQQSLMAAEKSGNVDSKTMSLLKSLAVRIMSEAEYICVSEADARSDSNDDTTSFAHYGLGLQFYTHFTSPIRRYADIIVHRQLLASLEHGEKPQLLHKSNGQVPSTATPQALPPSMTFSVLEDDDQDFLDDLISSVDSKLSVEQPPLQQSQHAQQENDELLFPPHELVPLTRNLNKKNRNAKLAARDCDELFLALYFSSHTVKVQAVITSLKQNGFIVYVPKYDIRAPVYIRDKDGMVQMDPLLCGVRIVDTHPPTGAFANADCIRMIPQAKIHYDADVERLEVSAPSADDSSDSCCVFKILDEVEVQISCDLSATSARVPQLQLLLVGRVKSNQKGPQRRETLMTKSKADTSLPELQQYVQKNQLDREPSSKAITSDSCTRVVKVDEEARKRHDLYSVFTSPVSTISPVKKALKKSASHAFSQRPTKESQTKKPSLVTKRGPGRLVFGDYEPSARQHFQQKLAHYMDLRSEELEEELNIHRRGQSSSMAAQDVKRAEREAMSRAEKLASEKRHDKINRRNKAK</sequence>
<evidence type="ECO:0000256" key="5">
    <source>
        <dbReference type="ARBA" id="ARBA00005785"/>
    </source>
</evidence>
<keyword evidence="15" id="KW-0694">RNA-binding</keyword>
<dbReference type="Pfam" id="PF17216">
    <property type="entry name" value="Rrp44_CSD1"/>
    <property type="match status" value="1"/>
</dbReference>
<dbReference type="SUPFAM" id="SSF50249">
    <property type="entry name" value="Nucleic acid-binding proteins"/>
    <property type="match status" value="2"/>
</dbReference>
<dbReference type="STRING" id="431595.K3WYN2"/>
<name>K3WYN2_GLOUD</name>
<proteinExistence type="inferred from homology"/>
<dbReference type="GO" id="GO:0005737">
    <property type="term" value="C:cytoplasm"/>
    <property type="evidence" value="ECO:0007669"/>
    <property type="project" value="UniProtKB-SubCell"/>
</dbReference>
<keyword evidence="12" id="KW-0271">Exosome</keyword>
<dbReference type="InParanoid" id="K3WYN2"/>
<keyword evidence="14" id="KW-0460">Magnesium</keyword>
<evidence type="ECO:0000256" key="8">
    <source>
        <dbReference type="ARBA" id="ARBA00022490"/>
    </source>
</evidence>
<keyword evidence="13" id="KW-0269">Exonuclease</keyword>
<dbReference type="InterPro" id="IPR050180">
    <property type="entry name" value="RNR_Ribonuclease"/>
</dbReference>
<dbReference type="Proteomes" id="UP000019132">
    <property type="component" value="Unassembled WGS sequence"/>
</dbReference>
<dbReference type="Pfam" id="PF00773">
    <property type="entry name" value="RNB"/>
    <property type="match status" value="1"/>
</dbReference>
<reference evidence="22" key="2">
    <citation type="submission" date="2010-04" db="EMBL/GenBank/DDBJ databases">
        <authorList>
            <person name="Buell R."/>
            <person name="Hamilton J."/>
            <person name="Hostetler J."/>
        </authorList>
    </citation>
    <scope>NUCLEOTIDE SEQUENCE [LARGE SCALE GENOMIC DNA]</scope>
    <source>
        <strain evidence="22">DAOM:BR144</strain>
    </source>
</reference>
<evidence type="ECO:0000256" key="19">
    <source>
        <dbReference type="SAM" id="MobiDB-lite"/>
    </source>
</evidence>
<evidence type="ECO:0000256" key="1">
    <source>
        <dbReference type="ARBA" id="ARBA00001849"/>
    </source>
</evidence>
<evidence type="ECO:0000256" key="4">
    <source>
        <dbReference type="ARBA" id="ARBA00004496"/>
    </source>
</evidence>
<dbReference type="Pfam" id="PF17849">
    <property type="entry name" value="OB_Dis3"/>
    <property type="match status" value="1"/>
</dbReference>
<feature type="compositionally biased region" description="Basic and acidic residues" evidence="19">
    <location>
        <begin position="1358"/>
        <end position="1379"/>
    </location>
</feature>
<evidence type="ECO:0000256" key="12">
    <source>
        <dbReference type="ARBA" id="ARBA00022835"/>
    </source>
</evidence>
<keyword evidence="22" id="KW-1185">Reference proteome</keyword>
<dbReference type="EnsemblProtists" id="PYU1_T010081">
    <property type="protein sequence ID" value="PYU1_T010081"/>
    <property type="gene ID" value="PYU1_G010061"/>
</dbReference>
<comment type="catalytic activity">
    <reaction evidence="1">
        <text>Exonucleolytic cleavage in the 3'- to 5'-direction to yield nucleoside 5'-phosphates.</text>
        <dbReference type="EC" id="3.1.13.1"/>
    </reaction>
</comment>
<organism evidence="21 22">
    <name type="scientific">Globisporangium ultimum (strain ATCC 200006 / CBS 805.95 / DAOM BR144)</name>
    <name type="common">Pythium ultimum</name>
    <dbReference type="NCBI Taxonomy" id="431595"/>
    <lineage>
        <taxon>Eukaryota</taxon>
        <taxon>Sar</taxon>
        <taxon>Stramenopiles</taxon>
        <taxon>Oomycota</taxon>
        <taxon>Peronosporomycetes</taxon>
        <taxon>Pythiales</taxon>
        <taxon>Pythiaceae</taxon>
        <taxon>Globisporangium</taxon>
    </lineage>
</organism>
<dbReference type="PANTHER" id="PTHR23355">
    <property type="entry name" value="RIBONUCLEASE"/>
    <property type="match status" value="1"/>
</dbReference>
<dbReference type="SMART" id="SM00955">
    <property type="entry name" value="RNB"/>
    <property type="match status" value="1"/>
</dbReference>
<dbReference type="EMBL" id="GL376623">
    <property type="status" value="NOT_ANNOTATED_CDS"/>
    <property type="molecule type" value="Genomic_DNA"/>
</dbReference>
<dbReference type="GO" id="GO:0008859">
    <property type="term" value="F:exoribonuclease II activity"/>
    <property type="evidence" value="ECO:0007669"/>
    <property type="project" value="UniProtKB-EC"/>
</dbReference>
<dbReference type="EC" id="3.1.13.1" evidence="6"/>
<feature type="region of interest" description="Disordered" evidence="19">
    <location>
        <begin position="1282"/>
        <end position="1308"/>
    </location>
</feature>
<dbReference type="PANTHER" id="PTHR23355:SF30">
    <property type="entry name" value="DIS3-LIKE EXONUCLEASE 1"/>
    <property type="match status" value="1"/>
</dbReference>
<comment type="similarity">
    <text evidence="5 18">Belongs to the RNR ribonuclease family.</text>
</comment>
<evidence type="ECO:0000313" key="21">
    <source>
        <dbReference type="EnsemblProtists" id="PYU1_T010081"/>
    </source>
</evidence>
<evidence type="ECO:0000256" key="16">
    <source>
        <dbReference type="ARBA" id="ARBA00023242"/>
    </source>
</evidence>
<evidence type="ECO:0000259" key="20">
    <source>
        <dbReference type="SMART" id="SM00955"/>
    </source>
</evidence>
<evidence type="ECO:0000256" key="7">
    <source>
        <dbReference type="ARBA" id="ARBA00016366"/>
    </source>
</evidence>
<keyword evidence="16" id="KW-0539">Nucleus</keyword>
<dbReference type="InterPro" id="IPR022966">
    <property type="entry name" value="RNase_II/R_CS"/>
</dbReference>
<comment type="subcellular location">
    <subcellularLocation>
        <location evidence="4">Cytoplasm</location>
    </subcellularLocation>
    <subcellularLocation>
        <location evidence="3">Nucleus</location>
    </subcellularLocation>
</comment>
<evidence type="ECO:0000256" key="13">
    <source>
        <dbReference type="ARBA" id="ARBA00022839"/>
    </source>
</evidence>
<dbReference type="FunFam" id="2.40.50.700:FF:000001">
    <property type="entry name" value="Exosome complex exonuclease exoribonuclease (Rrp44)"/>
    <property type="match status" value="1"/>
</dbReference>
<dbReference type="Pfam" id="PF13638">
    <property type="entry name" value="PIN_4"/>
    <property type="match status" value="1"/>
</dbReference>
<protein>
    <recommendedName>
        <fullName evidence="7">DIS3-like exonuclease 1</fullName>
        <ecNumber evidence="6">3.1.13.1</ecNumber>
    </recommendedName>
    <alternativeName>
        <fullName evidence="17">Ribosomal RNA-processing protein 44</fullName>
    </alternativeName>
</protein>
<evidence type="ECO:0000256" key="6">
    <source>
        <dbReference type="ARBA" id="ARBA00012163"/>
    </source>
</evidence>
<keyword evidence="8" id="KW-0963">Cytoplasm</keyword>
<evidence type="ECO:0000256" key="10">
    <source>
        <dbReference type="ARBA" id="ARBA00022722"/>
    </source>
</evidence>
<dbReference type="InterPro" id="IPR002716">
    <property type="entry name" value="PIN_dom"/>
</dbReference>
<dbReference type="Gene3D" id="3.40.50.1010">
    <property type="entry name" value="5'-nuclease"/>
    <property type="match status" value="1"/>
</dbReference>
<feature type="region of interest" description="Disordered" evidence="19">
    <location>
        <begin position="706"/>
        <end position="735"/>
    </location>
</feature>
<evidence type="ECO:0000256" key="18">
    <source>
        <dbReference type="RuleBase" id="RU003901"/>
    </source>
</evidence>
<evidence type="ECO:0000256" key="14">
    <source>
        <dbReference type="ARBA" id="ARBA00022842"/>
    </source>
</evidence>
<evidence type="ECO:0000256" key="9">
    <source>
        <dbReference type="ARBA" id="ARBA00022552"/>
    </source>
</evidence>
<evidence type="ECO:0000256" key="17">
    <source>
        <dbReference type="ARBA" id="ARBA00077930"/>
    </source>
</evidence>
<keyword evidence="11" id="KW-0378">Hydrolase</keyword>
<evidence type="ECO:0000313" key="22">
    <source>
        <dbReference type="Proteomes" id="UP000019132"/>
    </source>
</evidence>
<dbReference type="GO" id="GO:0000176">
    <property type="term" value="C:nuclear exosome (RNase complex)"/>
    <property type="evidence" value="ECO:0007669"/>
    <property type="project" value="UniProtKB-ARBA"/>
</dbReference>
<feature type="compositionally biased region" description="Basic residues" evidence="19">
    <location>
        <begin position="1380"/>
        <end position="1389"/>
    </location>
</feature>
<dbReference type="Gene3D" id="2.40.50.690">
    <property type="match status" value="1"/>
</dbReference>
<dbReference type="HOGENOM" id="CLU_002333_5_3_1"/>
<evidence type="ECO:0000256" key="11">
    <source>
        <dbReference type="ARBA" id="ARBA00022801"/>
    </source>
</evidence>
<feature type="domain" description="RNB" evidence="20">
    <location>
        <begin position="570"/>
        <end position="954"/>
    </location>
</feature>
<evidence type="ECO:0000256" key="15">
    <source>
        <dbReference type="ARBA" id="ARBA00022884"/>
    </source>
</evidence>
<dbReference type="InterPro" id="IPR033771">
    <property type="entry name" value="Rrp44_CSD1"/>
</dbReference>
<dbReference type="PROSITE" id="PS01175">
    <property type="entry name" value="RIBONUCLEASE_II"/>
    <property type="match status" value="1"/>
</dbReference>
<comment type="cofactor">
    <cofactor evidence="2">
        <name>Mg(2+)</name>
        <dbReference type="ChEBI" id="CHEBI:18420"/>
    </cofactor>
</comment>
<dbReference type="Gene3D" id="2.40.50.140">
    <property type="entry name" value="Nucleic acid-binding proteins"/>
    <property type="match status" value="1"/>
</dbReference>
<dbReference type="InterPro" id="IPR001900">
    <property type="entry name" value="RNase_II/R"/>
</dbReference>
<dbReference type="Gene3D" id="2.40.50.700">
    <property type="match status" value="1"/>
</dbReference>
<dbReference type="InterPro" id="IPR012340">
    <property type="entry name" value="NA-bd_OB-fold"/>
</dbReference>
<keyword evidence="9" id="KW-0698">rRNA processing</keyword>
<dbReference type="OMA" id="CSLHENR"/>
<accession>K3WYN2</accession>
<evidence type="ECO:0000256" key="2">
    <source>
        <dbReference type="ARBA" id="ARBA00001946"/>
    </source>
</evidence>
<dbReference type="GO" id="GO:0003723">
    <property type="term" value="F:RNA binding"/>
    <property type="evidence" value="ECO:0007669"/>
    <property type="project" value="UniProtKB-KW"/>
</dbReference>
<reference evidence="21" key="3">
    <citation type="submission" date="2015-02" db="UniProtKB">
        <authorList>
            <consortium name="EnsemblProtists"/>
        </authorList>
    </citation>
    <scope>IDENTIFICATION</scope>
    <source>
        <strain evidence="21">DAOM BR144</strain>
    </source>
</reference>
<keyword evidence="10" id="KW-0540">Nuclease</keyword>